<sequence length="505" mass="54404">MTSLTVAGLCLHPSWSNVRPLAGDAYLEAEITDVRLVHGFRGRPGRGSLVVAVDADDVSDWRIDVLLRKASDAGAAGLLLPTASPLLPTTVLLADRLAVAVVGSRGSAVMDLAIAAQEQLVAPDIERMRFVLAAHHTVAQQQRAPEELAKTVSHLLGSDVAVLDRSGASIAGAPLALPGFDPHPPVPRRDRDGTAVTLIVPVPSAFGTAADLWLATVIEHQDPAWERTVQDVLTVAVTGLQRWHATRRTELEREARLRTSLLAELLRLEAEPSPGLRRRLIEMGWRLDGQHVGVRIGVAEEVDVLALSDKVHAAMHAENLDAQVVEGADGWSAWVTLDREPSRTDIGALVSALRQVQRRLNRFVTSHVGVGRAHGGAEGLALSLGEAADAARLARSRREVGRFLHIDRLGFAQLLLAWTRTDTFEPAARELLAPLMDQPGDLITTVSAYLDAESRLTETAAVLGVHRNTVAARIARIEQVLGLDLANADERLALHLACRARLSLD</sequence>
<feature type="domain" description="CdaR GGDEF-like" evidence="3">
    <location>
        <begin position="272"/>
        <end position="393"/>
    </location>
</feature>
<protein>
    <submittedName>
        <fullName evidence="4">PucR family transcriptional regulator</fullName>
    </submittedName>
</protein>
<comment type="similarity">
    <text evidence="1">Belongs to the CdaR family.</text>
</comment>
<dbReference type="InterPro" id="IPR025736">
    <property type="entry name" value="PucR_C-HTH_dom"/>
</dbReference>
<dbReference type="STRING" id="1355015.LK06_009000"/>
<dbReference type="PANTHER" id="PTHR33744:SF7">
    <property type="entry name" value="PUCR FAMILY TRANSCRIPTIONAL REGULATOR"/>
    <property type="match status" value="1"/>
</dbReference>
<accession>A0A221NWQ2</accession>
<dbReference type="OrthoDB" id="3190266at2"/>
<dbReference type="RefSeq" id="WP_052270265.1">
    <property type="nucleotide sequence ID" value="NZ_CP021080.1"/>
</dbReference>
<dbReference type="InterPro" id="IPR051448">
    <property type="entry name" value="CdaR-like_regulators"/>
</dbReference>
<dbReference type="Gene3D" id="1.10.10.2840">
    <property type="entry name" value="PucR C-terminal helix-turn-helix domain"/>
    <property type="match status" value="1"/>
</dbReference>
<evidence type="ECO:0000313" key="4">
    <source>
        <dbReference type="EMBL" id="ASN24344.1"/>
    </source>
</evidence>
<dbReference type="KEGG" id="splu:LK06_009000"/>
<reference evidence="4 5" key="1">
    <citation type="submission" date="2017-07" db="EMBL/GenBank/DDBJ databases">
        <title>Genome sequence of Streptomyces pluripotens MUSC 137T.</title>
        <authorList>
            <person name="Ser H.-L."/>
            <person name="Lee L.-H."/>
        </authorList>
    </citation>
    <scope>NUCLEOTIDE SEQUENCE [LARGE SCALE GENOMIC DNA]</scope>
    <source>
        <strain evidence="4 5">MUSC 137</strain>
    </source>
</reference>
<evidence type="ECO:0000259" key="2">
    <source>
        <dbReference type="Pfam" id="PF13556"/>
    </source>
</evidence>
<feature type="domain" description="PucR C-terminal helix-turn-helix" evidence="2">
    <location>
        <begin position="442"/>
        <end position="500"/>
    </location>
</feature>
<name>A0A221NWQ2_9ACTN</name>
<gene>
    <name evidence="4" type="ORF">LK07_10110</name>
</gene>
<evidence type="ECO:0000259" key="3">
    <source>
        <dbReference type="Pfam" id="PF17853"/>
    </source>
</evidence>
<dbReference type="Pfam" id="PF13556">
    <property type="entry name" value="HTH_30"/>
    <property type="match status" value="1"/>
</dbReference>
<proteinExistence type="inferred from homology"/>
<dbReference type="Proteomes" id="UP000031501">
    <property type="component" value="Chromosome"/>
</dbReference>
<dbReference type="EMBL" id="CP022433">
    <property type="protein sequence ID" value="ASN24344.1"/>
    <property type="molecule type" value="Genomic_DNA"/>
</dbReference>
<dbReference type="Pfam" id="PF17853">
    <property type="entry name" value="GGDEF_2"/>
    <property type="match status" value="1"/>
</dbReference>
<dbReference type="InterPro" id="IPR042070">
    <property type="entry name" value="PucR_C-HTH_sf"/>
</dbReference>
<dbReference type="AlphaFoldDB" id="A0A221NWQ2"/>
<keyword evidence="5" id="KW-1185">Reference proteome</keyword>
<evidence type="ECO:0000256" key="1">
    <source>
        <dbReference type="ARBA" id="ARBA00006754"/>
    </source>
</evidence>
<organism evidence="4 5">
    <name type="scientific">Streptomyces pluripotens</name>
    <dbReference type="NCBI Taxonomy" id="1355015"/>
    <lineage>
        <taxon>Bacteria</taxon>
        <taxon>Bacillati</taxon>
        <taxon>Actinomycetota</taxon>
        <taxon>Actinomycetes</taxon>
        <taxon>Kitasatosporales</taxon>
        <taxon>Streptomycetaceae</taxon>
        <taxon>Streptomyces</taxon>
    </lineage>
</organism>
<dbReference type="PANTHER" id="PTHR33744">
    <property type="entry name" value="CARBOHYDRATE DIACID REGULATOR"/>
    <property type="match status" value="1"/>
</dbReference>
<dbReference type="InterPro" id="IPR041522">
    <property type="entry name" value="CdaR_GGDEF"/>
</dbReference>
<evidence type="ECO:0000313" key="5">
    <source>
        <dbReference type="Proteomes" id="UP000031501"/>
    </source>
</evidence>